<dbReference type="PANTHER" id="PTHR34676:SF8">
    <property type="entry name" value="TRANSMEMBRANE PROTEIN"/>
    <property type="match status" value="1"/>
</dbReference>
<accession>A0ABQ4WMM7</accession>
<feature type="coiled-coil region" evidence="1">
    <location>
        <begin position="298"/>
        <end position="355"/>
    </location>
</feature>
<feature type="region of interest" description="Disordered" evidence="2">
    <location>
        <begin position="183"/>
        <end position="205"/>
    </location>
</feature>
<proteinExistence type="predicted"/>
<evidence type="ECO:0000313" key="4">
    <source>
        <dbReference type="Proteomes" id="UP001151760"/>
    </source>
</evidence>
<dbReference type="PANTHER" id="PTHR34676">
    <property type="entry name" value="DUF4219 DOMAIN-CONTAINING PROTEIN-RELATED"/>
    <property type="match status" value="1"/>
</dbReference>
<feature type="region of interest" description="Disordered" evidence="2">
    <location>
        <begin position="530"/>
        <end position="562"/>
    </location>
</feature>
<dbReference type="EMBL" id="BQNB010008755">
    <property type="protein sequence ID" value="GJS53866.1"/>
    <property type="molecule type" value="Genomic_DNA"/>
</dbReference>
<dbReference type="Pfam" id="PF14223">
    <property type="entry name" value="Retrotran_gag_2"/>
    <property type="match status" value="1"/>
</dbReference>
<comment type="caution">
    <text evidence="3">The sequence shown here is derived from an EMBL/GenBank/DDBJ whole genome shotgun (WGS) entry which is preliminary data.</text>
</comment>
<evidence type="ECO:0000256" key="1">
    <source>
        <dbReference type="SAM" id="Coils"/>
    </source>
</evidence>
<dbReference type="Proteomes" id="UP001151760">
    <property type="component" value="Unassembled WGS sequence"/>
</dbReference>
<evidence type="ECO:0000256" key="2">
    <source>
        <dbReference type="SAM" id="MobiDB-lite"/>
    </source>
</evidence>
<evidence type="ECO:0000313" key="3">
    <source>
        <dbReference type="EMBL" id="GJS53866.1"/>
    </source>
</evidence>
<feature type="compositionally biased region" description="Acidic residues" evidence="2">
    <location>
        <begin position="188"/>
        <end position="205"/>
    </location>
</feature>
<feature type="compositionally biased region" description="Low complexity" evidence="2">
    <location>
        <begin position="538"/>
        <end position="547"/>
    </location>
</feature>
<feature type="compositionally biased region" description="Basic and acidic residues" evidence="2">
    <location>
        <begin position="551"/>
        <end position="561"/>
    </location>
</feature>
<protein>
    <submittedName>
        <fullName evidence="3">DUF4219 domain-containing protein</fullName>
    </submittedName>
</protein>
<dbReference type="SUPFAM" id="SSF57756">
    <property type="entry name" value="Retrovirus zinc finger-like domains"/>
    <property type="match status" value="1"/>
</dbReference>
<feature type="region of interest" description="Disordered" evidence="2">
    <location>
        <begin position="382"/>
        <end position="406"/>
    </location>
</feature>
<keyword evidence="1" id="KW-0175">Coiled coil</keyword>
<reference evidence="3" key="1">
    <citation type="journal article" date="2022" name="Int. J. Mol. Sci.">
        <title>Draft Genome of Tanacetum Coccineum: Genomic Comparison of Closely Related Tanacetum-Family Plants.</title>
        <authorList>
            <person name="Yamashiro T."/>
            <person name="Shiraishi A."/>
            <person name="Nakayama K."/>
            <person name="Satake H."/>
        </authorList>
    </citation>
    <scope>NUCLEOTIDE SEQUENCE</scope>
</reference>
<organism evidence="3 4">
    <name type="scientific">Tanacetum coccineum</name>
    <dbReference type="NCBI Taxonomy" id="301880"/>
    <lineage>
        <taxon>Eukaryota</taxon>
        <taxon>Viridiplantae</taxon>
        <taxon>Streptophyta</taxon>
        <taxon>Embryophyta</taxon>
        <taxon>Tracheophyta</taxon>
        <taxon>Spermatophyta</taxon>
        <taxon>Magnoliopsida</taxon>
        <taxon>eudicotyledons</taxon>
        <taxon>Gunneridae</taxon>
        <taxon>Pentapetalae</taxon>
        <taxon>asterids</taxon>
        <taxon>campanulids</taxon>
        <taxon>Asterales</taxon>
        <taxon>Asteraceae</taxon>
        <taxon>Asteroideae</taxon>
        <taxon>Anthemideae</taxon>
        <taxon>Anthemidinae</taxon>
        <taxon>Tanacetum</taxon>
    </lineage>
</organism>
<gene>
    <name evidence="3" type="ORF">Tco_0627228</name>
</gene>
<reference evidence="3" key="2">
    <citation type="submission" date="2022-01" db="EMBL/GenBank/DDBJ databases">
        <authorList>
            <person name="Yamashiro T."/>
            <person name="Shiraishi A."/>
            <person name="Satake H."/>
            <person name="Nakayama K."/>
        </authorList>
    </citation>
    <scope>NUCLEOTIDE SEQUENCE</scope>
</reference>
<sequence>MKLMKETLRELLKDEQKKQLSKNNEAKMTLYNALQRKEYERVFMCKTSKEVWHTLIIIHQGNSQVKNFKIDLLTQEYDKFSISNEETIDRGFTRFNNIVTSLKYLDPDYSSKNHVRKFLRDLSLKWRAKVMSIEEAKYLATLPLDELVGNLKVYKMILENDGVVSKTTTKEKVKSLALKAKVTREQTSDDSDSQDGSDEDVDEEEEVEAFNLMARNFRKFFHKGGESSKQKGAYYNCGIKGHFASECRKPNENKAFVGGAWSDSEDVKEHQNDASYLMAIDSQGVVSKPSSSNNNLNIIDLQKENEELLNKINDLEFEVKKLVHNKEVIKPCEKCDVLTQEVDSLKCNVSKLQNEALNFSKFKESSIALDDLIRRQKLSQDKEVVAPSDSTEPLADETENVESVPTHSNDLLLVTNQALEIKSLKRRVKKLEKKKGSRTHRLRRLFKVDRYAQVVSSEDEGVLDEQEVVVEKVVGTAEVTIASATTTTVDELTLAQTLIEIKAAKPKAVTTAATTTTTAVTRPKARGVVVQEPSEFRTTTSSSQTSQLPQAKDKGKAKMIEPGKPLKKKDQILIDEEIAQRLQEELQAEL</sequence>
<name>A0ABQ4WMM7_9ASTR</name>
<keyword evidence="4" id="KW-1185">Reference proteome</keyword>
<dbReference type="InterPro" id="IPR036875">
    <property type="entry name" value="Znf_CCHC_sf"/>
</dbReference>